<keyword evidence="5" id="KW-1185">Reference proteome</keyword>
<keyword evidence="3" id="KW-0963">Cytoplasm</keyword>
<comment type="cofactor">
    <cofactor evidence="1 3">
        <name>a divalent metal cation</name>
        <dbReference type="ChEBI" id="CHEBI:60240"/>
    </cofactor>
</comment>
<dbReference type="CDD" id="cd00555">
    <property type="entry name" value="Maf"/>
    <property type="match status" value="1"/>
</dbReference>
<dbReference type="eggNOG" id="COG0424">
    <property type="taxonomic scope" value="Bacteria"/>
</dbReference>
<protein>
    <recommendedName>
        <fullName evidence="3">dTTP/UTP pyrophosphatase</fullName>
        <shortName evidence="3">dTTPase/UTPase</shortName>
        <ecNumber evidence="3">3.6.1.9</ecNumber>
    </recommendedName>
    <alternativeName>
        <fullName evidence="3">Nucleoside triphosphate pyrophosphatase</fullName>
    </alternativeName>
    <alternativeName>
        <fullName evidence="3">Nucleotide pyrophosphatase</fullName>
        <shortName evidence="3">Nucleotide PPase</shortName>
    </alternativeName>
</protein>
<dbReference type="HAMAP" id="MF_00528">
    <property type="entry name" value="Maf"/>
    <property type="match status" value="1"/>
</dbReference>
<dbReference type="PANTHER" id="PTHR43213">
    <property type="entry name" value="BIFUNCTIONAL DTTP/UTP PYROPHOSPHATASE/METHYLTRANSFERASE PROTEIN-RELATED"/>
    <property type="match status" value="1"/>
</dbReference>
<dbReference type="OrthoDB" id="9807767at2"/>
<dbReference type="Proteomes" id="UP000006094">
    <property type="component" value="Chromosome"/>
</dbReference>
<dbReference type="HOGENOM" id="CLU_040416_0_0_9"/>
<dbReference type="Pfam" id="PF02545">
    <property type="entry name" value="Maf"/>
    <property type="match status" value="1"/>
</dbReference>
<evidence type="ECO:0000313" key="4">
    <source>
        <dbReference type="EMBL" id="AFS78019.1"/>
    </source>
</evidence>
<dbReference type="EMBL" id="CP003326">
    <property type="protein sequence ID" value="AFS78019.1"/>
    <property type="molecule type" value="Genomic_DNA"/>
</dbReference>
<dbReference type="RefSeq" id="WP_014967156.1">
    <property type="nucleotide sequence ID" value="NC_018664.1"/>
</dbReference>
<evidence type="ECO:0000256" key="3">
    <source>
        <dbReference type="HAMAP-Rule" id="MF_00528"/>
    </source>
</evidence>
<evidence type="ECO:0000256" key="1">
    <source>
        <dbReference type="ARBA" id="ARBA00001968"/>
    </source>
</evidence>
<dbReference type="AlphaFoldDB" id="K0AXV2"/>
<sequence length="192" mass="21827">MKKIILASSSPRRKEILNRFDLKFDIICSNIEEYVDKNDDPIKTVMSLAFEKCQDVANRCNEGDIIIAADTIVYKDYILGKPQNREEALNMIKHLSGDTHLVITGVSIIEVGNSRKIVDYEVTRVKFKDLTKDKIERYLDTEEYKDKAGAYGIQGYGEVLVESIEGSYSNVVGLPIAKLEELLDKNYNIQLL</sequence>
<dbReference type="PIRSF" id="PIRSF006305">
    <property type="entry name" value="Maf"/>
    <property type="match status" value="1"/>
</dbReference>
<feature type="site" description="Important for substrate specificity" evidence="3">
    <location>
        <position position="12"/>
    </location>
</feature>
<keyword evidence="3" id="KW-0546">Nucleotide metabolism</keyword>
<proteinExistence type="inferred from homology"/>
<accession>K0AXV2</accession>
<comment type="catalytic activity">
    <reaction evidence="3">
        <text>dTTP + H2O = dTMP + diphosphate + H(+)</text>
        <dbReference type="Rhea" id="RHEA:28534"/>
        <dbReference type="ChEBI" id="CHEBI:15377"/>
        <dbReference type="ChEBI" id="CHEBI:15378"/>
        <dbReference type="ChEBI" id="CHEBI:33019"/>
        <dbReference type="ChEBI" id="CHEBI:37568"/>
        <dbReference type="ChEBI" id="CHEBI:63528"/>
        <dbReference type="EC" id="3.6.1.9"/>
    </reaction>
</comment>
<comment type="caution">
    <text evidence="3">Lacks conserved residue(s) required for the propagation of feature annotation.</text>
</comment>
<feature type="site" description="Important for substrate specificity" evidence="3">
    <location>
        <position position="71"/>
    </location>
</feature>
<dbReference type="PANTHER" id="PTHR43213:SF5">
    <property type="entry name" value="BIFUNCTIONAL DTTP_UTP PYROPHOSPHATASE_METHYLTRANSFERASE PROTEIN-RELATED"/>
    <property type="match status" value="1"/>
</dbReference>
<gene>
    <name evidence="4" type="ordered locus">Curi_c10050</name>
</gene>
<comment type="subcellular location">
    <subcellularLocation>
        <location evidence="3">Cytoplasm</location>
    </subcellularLocation>
</comment>
<dbReference type="InterPro" id="IPR003697">
    <property type="entry name" value="Maf-like"/>
</dbReference>
<dbReference type="GO" id="GO:0036218">
    <property type="term" value="F:dTTP diphosphatase activity"/>
    <property type="evidence" value="ECO:0007669"/>
    <property type="project" value="RHEA"/>
</dbReference>
<dbReference type="GO" id="GO:0005737">
    <property type="term" value="C:cytoplasm"/>
    <property type="evidence" value="ECO:0007669"/>
    <property type="project" value="UniProtKB-SubCell"/>
</dbReference>
<dbReference type="SUPFAM" id="SSF52972">
    <property type="entry name" value="ITPase-like"/>
    <property type="match status" value="1"/>
</dbReference>
<dbReference type="GO" id="GO:0009117">
    <property type="term" value="P:nucleotide metabolic process"/>
    <property type="evidence" value="ECO:0007669"/>
    <property type="project" value="UniProtKB-KW"/>
</dbReference>
<comment type="similarity">
    <text evidence="3">Belongs to the Maf family. YhdE subfamily.</text>
</comment>
<dbReference type="NCBIfam" id="TIGR00172">
    <property type="entry name" value="maf"/>
    <property type="match status" value="1"/>
</dbReference>
<keyword evidence="2 3" id="KW-0378">Hydrolase</keyword>
<feature type="active site" description="Proton acceptor" evidence="3">
    <location>
        <position position="70"/>
    </location>
</feature>
<dbReference type="KEGG" id="cad:Curi_c10050"/>
<dbReference type="STRING" id="1128398.Curi_c10050"/>
<dbReference type="Gene3D" id="3.90.950.10">
    <property type="match status" value="1"/>
</dbReference>
<dbReference type="PATRIC" id="fig|1128398.3.peg.1005"/>
<dbReference type="EC" id="3.6.1.9" evidence="3"/>
<evidence type="ECO:0000256" key="2">
    <source>
        <dbReference type="ARBA" id="ARBA00022801"/>
    </source>
</evidence>
<evidence type="ECO:0000313" key="5">
    <source>
        <dbReference type="Proteomes" id="UP000006094"/>
    </source>
</evidence>
<comment type="catalytic activity">
    <reaction evidence="3">
        <text>UTP + H2O = UMP + diphosphate + H(+)</text>
        <dbReference type="Rhea" id="RHEA:29395"/>
        <dbReference type="ChEBI" id="CHEBI:15377"/>
        <dbReference type="ChEBI" id="CHEBI:15378"/>
        <dbReference type="ChEBI" id="CHEBI:33019"/>
        <dbReference type="ChEBI" id="CHEBI:46398"/>
        <dbReference type="ChEBI" id="CHEBI:57865"/>
        <dbReference type="EC" id="3.6.1.9"/>
    </reaction>
</comment>
<comment type="function">
    <text evidence="3">Nucleoside triphosphate pyrophosphatase that hydrolyzes dTTP and UTP. May have a dual role in cell division arrest and in preventing the incorporation of modified nucleotides into cellular nucleic acids.</text>
</comment>
<name>K0AXV2_GOTA9</name>
<reference evidence="4 5" key="1">
    <citation type="journal article" date="2012" name="PLoS ONE">
        <title>The purine-utilizing bacterium Clostridium acidurici 9a: a genome-guided metabolic reconsideration.</title>
        <authorList>
            <person name="Hartwich K."/>
            <person name="Poehlein A."/>
            <person name="Daniel R."/>
        </authorList>
    </citation>
    <scope>NUCLEOTIDE SEQUENCE [LARGE SCALE GENOMIC DNA]</scope>
    <source>
        <strain evidence="5">ATCC 7906 / DSM 604 / BCRC 14475 / CIP 104303 / KCTC 5404 / NCIMB 10678 / 9a</strain>
    </source>
</reference>
<feature type="site" description="Important for substrate specificity" evidence="3">
    <location>
        <position position="154"/>
    </location>
</feature>
<organism evidence="4 5">
    <name type="scientific">Gottschalkia acidurici (strain ATCC 7906 / DSM 604 / BCRC 14475 / CIP 104303 / KCTC 5404 / NCIMB 10678 / 9a)</name>
    <name type="common">Clostridium acidurici</name>
    <dbReference type="NCBI Taxonomy" id="1128398"/>
    <lineage>
        <taxon>Bacteria</taxon>
        <taxon>Bacillati</taxon>
        <taxon>Bacillota</taxon>
        <taxon>Tissierellia</taxon>
        <taxon>Tissierellales</taxon>
        <taxon>Gottschalkiaceae</taxon>
        <taxon>Gottschalkia</taxon>
    </lineage>
</organism>
<dbReference type="GO" id="GO:0036221">
    <property type="term" value="F:UTP diphosphatase activity"/>
    <property type="evidence" value="ECO:0007669"/>
    <property type="project" value="RHEA"/>
</dbReference>
<dbReference type="InterPro" id="IPR029001">
    <property type="entry name" value="ITPase-like_fam"/>
</dbReference>